<evidence type="ECO:0000256" key="6">
    <source>
        <dbReference type="ARBA" id="ARBA00022692"/>
    </source>
</evidence>
<dbReference type="SUPFAM" id="SSF57850">
    <property type="entry name" value="RING/U-box"/>
    <property type="match status" value="1"/>
</dbReference>
<keyword evidence="12" id="KW-0472">Membrane</keyword>
<evidence type="ECO:0000256" key="13">
    <source>
        <dbReference type="ARBA" id="ARBA00024209"/>
    </source>
</evidence>
<evidence type="ECO:0000256" key="7">
    <source>
        <dbReference type="ARBA" id="ARBA00022723"/>
    </source>
</evidence>
<keyword evidence="11" id="KW-1133">Transmembrane helix</keyword>
<evidence type="ECO:0000313" key="17">
    <source>
        <dbReference type="EnsemblPlants" id="AUR62000880-RA:cds"/>
    </source>
</evidence>
<dbReference type="PANTHER" id="PTHR14155">
    <property type="entry name" value="RING FINGER DOMAIN-CONTAINING"/>
    <property type="match status" value="1"/>
</dbReference>
<dbReference type="InterPro" id="IPR013083">
    <property type="entry name" value="Znf_RING/FYVE/PHD"/>
</dbReference>
<protein>
    <recommendedName>
        <fullName evidence="4">RING-type E3 ubiquitin transferase</fullName>
        <ecNumber evidence="4">2.3.2.27</ecNumber>
    </recommendedName>
</protein>
<evidence type="ECO:0000256" key="14">
    <source>
        <dbReference type="PROSITE-ProRule" id="PRU00175"/>
    </source>
</evidence>
<comment type="similarity">
    <text evidence="13">Belongs to the RING-type zinc finger family. ATL subfamily.</text>
</comment>
<dbReference type="EnsemblPlants" id="AUR62000880-RA">
    <property type="protein sequence ID" value="AUR62000880-RA:cds"/>
    <property type="gene ID" value="AUR62000880"/>
</dbReference>
<evidence type="ECO:0000256" key="8">
    <source>
        <dbReference type="ARBA" id="ARBA00022771"/>
    </source>
</evidence>
<dbReference type="GO" id="GO:0016020">
    <property type="term" value="C:membrane"/>
    <property type="evidence" value="ECO:0007669"/>
    <property type="project" value="UniProtKB-SubCell"/>
</dbReference>
<keyword evidence="18" id="KW-1185">Reference proteome</keyword>
<feature type="signal peptide" evidence="15">
    <location>
        <begin position="1"/>
        <end position="17"/>
    </location>
</feature>
<dbReference type="GO" id="GO:0008270">
    <property type="term" value="F:zinc ion binding"/>
    <property type="evidence" value="ECO:0007669"/>
    <property type="project" value="UniProtKB-KW"/>
</dbReference>
<comment type="subcellular location">
    <subcellularLocation>
        <location evidence="2">Membrane</location>
        <topology evidence="2">Single-pass membrane protein</topology>
    </subcellularLocation>
</comment>
<evidence type="ECO:0000256" key="15">
    <source>
        <dbReference type="SAM" id="SignalP"/>
    </source>
</evidence>
<dbReference type="SMART" id="SM00184">
    <property type="entry name" value="RING"/>
    <property type="match status" value="1"/>
</dbReference>
<feature type="chain" id="PRO_5031353284" description="RING-type E3 ubiquitin transferase" evidence="15">
    <location>
        <begin position="18"/>
        <end position="134"/>
    </location>
</feature>
<dbReference type="InterPro" id="IPR001841">
    <property type="entry name" value="Znf_RING"/>
</dbReference>
<evidence type="ECO:0000313" key="18">
    <source>
        <dbReference type="Proteomes" id="UP000596660"/>
    </source>
</evidence>
<reference evidence="17" key="2">
    <citation type="submission" date="2021-03" db="UniProtKB">
        <authorList>
            <consortium name="EnsemblPlants"/>
        </authorList>
    </citation>
    <scope>IDENTIFICATION</scope>
</reference>
<reference evidence="17" key="1">
    <citation type="journal article" date="2017" name="Nature">
        <title>The genome of Chenopodium quinoa.</title>
        <authorList>
            <person name="Jarvis D.E."/>
            <person name="Ho Y.S."/>
            <person name="Lightfoot D.J."/>
            <person name="Schmoeckel S.M."/>
            <person name="Li B."/>
            <person name="Borm T.J.A."/>
            <person name="Ohyanagi H."/>
            <person name="Mineta K."/>
            <person name="Michell C.T."/>
            <person name="Saber N."/>
            <person name="Kharbatia N.M."/>
            <person name="Rupper R.R."/>
            <person name="Sharp A.R."/>
            <person name="Dally N."/>
            <person name="Boughton B.A."/>
            <person name="Woo Y.H."/>
            <person name="Gao G."/>
            <person name="Schijlen E.G.W.M."/>
            <person name="Guo X."/>
            <person name="Momin A.A."/>
            <person name="Negrao S."/>
            <person name="Al-Babili S."/>
            <person name="Gehring C."/>
            <person name="Roessner U."/>
            <person name="Jung C."/>
            <person name="Murphy K."/>
            <person name="Arold S.T."/>
            <person name="Gojobori T."/>
            <person name="van der Linden C.G."/>
            <person name="van Loo E.N."/>
            <person name="Jellen E.N."/>
            <person name="Maughan P.J."/>
            <person name="Tester M."/>
        </authorList>
    </citation>
    <scope>NUCLEOTIDE SEQUENCE [LARGE SCALE GENOMIC DNA]</scope>
    <source>
        <strain evidence="17">cv. PI 614886</strain>
    </source>
</reference>
<keyword evidence="15" id="KW-0732">Signal</keyword>
<evidence type="ECO:0000256" key="2">
    <source>
        <dbReference type="ARBA" id="ARBA00004167"/>
    </source>
</evidence>
<keyword evidence="8 14" id="KW-0863">Zinc-finger</keyword>
<organism evidence="17 18">
    <name type="scientific">Chenopodium quinoa</name>
    <name type="common">Quinoa</name>
    <dbReference type="NCBI Taxonomy" id="63459"/>
    <lineage>
        <taxon>Eukaryota</taxon>
        <taxon>Viridiplantae</taxon>
        <taxon>Streptophyta</taxon>
        <taxon>Embryophyta</taxon>
        <taxon>Tracheophyta</taxon>
        <taxon>Spermatophyta</taxon>
        <taxon>Magnoliopsida</taxon>
        <taxon>eudicotyledons</taxon>
        <taxon>Gunneridae</taxon>
        <taxon>Pentapetalae</taxon>
        <taxon>Caryophyllales</taxon>
        <taxon>Chenopodiaceae</taxon>
        <taxon>Chenopodioideae</taxon>
        <taxon>Atripliceae</taxon>
        <taxon>Chenopodium</taxon>
    </lineage>
</organism>
<feature type="domain" description="RING-type" evidence="16">
    <location>
        <begin position="70"/>
        <end position="112"/>
    </location>
</feature>
<dbReference type="PROSITE" id="PS50089">
    <property type="entry name" value="ZF_RING_2"/>
    <property type="match status" value="1"/>
</dbReference>
<dbReference type="FunFam" id="3.30.40.10:FF:000187">
    <property type="entry name" value="E3 ubiquitin-protein ligase ATL6"/>
    <property type="match status" value="1"/>
</dbReference>
<keyword evidence="7" id="KW-0479">Metal-binding</keyword>
<dbReference type="AlphaFoldDB" id="A0A803KPC4"/>
<dbReference type="Gramene" id="AUR62000880-RA">
    <property type="protein sequence ID" value="AUR62000880-RA:cds"/>
    <property type="gene ID" value="AUR62000880"/>
</dbReference>
<evidence type="ECO:0000256" key="4">
    <source>
        <dbReference type="ARBA" id="ARBA00012483"/>
    </source>
</evidence>
<keyword evidence="9" id="KW-0833">Ubl conjugation pathway</keyword>
<sequence>MATSILALLFFFILTRCCFKRRVGVDTAVQEDPFSGGPRGVDPSVIESFPTFTYSTPAEGKKVCRGMNVCVICLAVFKGGETLRFMPRCRHVFHSGCVDSWLKTHSTCPCCRACLVNGPNGSGWFFSRLFWPNS</sequence>
<dbReference type="Proteomes" id="UP000596660">
    <property type="component" value="Unplaced"/>
</dbReference>
<keyword evidence="10" id="KW-0862">Zinc</keyword>
<dbReference type="GO" id="GO:0061630">
    <property type="term" value="F:ubiquitin protein ligase activity"/>
    <property type="evidence" value="ECO:0007669"/>
    <property type="project" value="UniProtKB-EC"/>
</dbReference>
<dbReference type="EC" id="2.3.2.27" evidence="4"/>
<evidence type="ECO:0000256" key="12">
    <source>
        <dbReference type="ARBA" id="ARBA00023136"/>
    </source>
</evidence>
<name>A0A803KPC4_CHEQI</name>
<comment type="pathway">
    <text evidence="3">Protein modification; protein ubiquitination.</text>
</comment>
<evidence type="ECO:0000256" key="10">
    <source>
        <dbReference type="ARBA" id="ARBA00022833"/>
    </source>
</evidence>
<dbReference type="InterPro" id="IPR053238">
    <property type="entry name" value="RING-H2_zinc_finger"/>
</dbReference>
<evidence type="ECO:0000256" key="9">
    <source>
        <dbReference type="ARBA" id="ARBA00022786"/>
    </source>
</evidence>
<keyword evidence="5" id="KW-0808">Transferase</keyword>
<dbReference type="OMA" id="FIITHCC"/>
<proteinExistence type="inferred from homology"/>
<keyword evidence="6" id="KW-0812">Transmembrane</keyword>
<evidence type="ECO:0000256" key="1">
    <source>
        <dbReference type="ARBA" id="ARBA00000900"/>
    </source>
</evidence>
<dbReference type="Pfam" id="PF13639">
    <property type="entry name" value="zf-RING_2"/>
    <property type="match status" value="1"/>
</dbReference>
<dbReference type="Gene3D" id="3.30.40.10">
    <property type="entry name" value="Zinc/RING finger domain, C3HC4 (zinc finger)"/>
    <property type="match status" value="1"/>
</dbReference>
<dbReference type="PANTHER" id="PTHR14155:SF610">
    <property type="entry name" value="OS01G0755700 PROTEIN"/>
    <property type="match status" value="1"/>
</dbReference>
<dbReference type="SMR" id="A0A803KPC4"/>
<accession>A0A803KPC4</accession>
<evidence type="ECO:0000259" key="16">
    <source>
        <dbReference type="PROSITE" id="PS50089"/>
    </source>
</evidence>
<comment type="catalytic activity">
    <reaction evidence="1">
        <text>S-ubiquitinyl-[E2 ubiquitin-conjugating enzyme]-L-cysteine + [acceptor protein]-L-lysine = [E2 ubiquitin-conjugating enzyme]-L-cysteine + N(6)-ubiquitinyl-[acceptor protein]-L-lysine.</text>
        <dbReference type="EC" id="2.3.2.27"/>
    </reaction>
</comment>
<evidence type="ECO:0000256" key="11">
    <source>
        <dbReference type="ARBA" id="ARBA00022989"/>
    </source>
</evidence>
<evidence type="ECO:0000256" key="5">
    <source>
        <dbReference type="ARBA" id="ARBA00022679"/>
    </source>
</evidence>
<evidence type="ECO:0000256" key="3">
    <source>
        <dbReference type="ARBA" id="ARBA00004906"/>
    </source>
</evidence>